<proteinExistence type="inferred from homology"/>
<evidence type="ECO:0000256" key="2">
    <source>
        <dbReference type="ARBA" id="ARBA00007639"/>
    </source>
</evidence>
<name>W4QXE5_HALA3</name>
<dbReference type="EMBL" id="BAUV01000042">
    <property type="protein sequence ID" value="GAE36771.1"/>
    <property type="molecule type" value="Genomic_DNA"/>
</dbReference>
<protein>
    <submittedName>
        <fullName evidence="5">ABC transporter sugar-binding protein</fullName>
    </submittedName>
</protein>
<dbReference type="GO" id="GO:0030313">
    <property type="term" value="C:cell envelope"/>
    <property type="evidence" value="ECO:0007669"/>
    <property type="project" value="UniProtKB-SubCell"/>
</dbReference>
<comment type="similarity">
    <text evidence="2">Belongs to the bacterial solute-binding protein 2 family.</text>
</comment>
<feature type="domain" description="Periplasmic binding protein" evidence="4">
    <location>
        <begin position="38"/>
        <end position="292"/>
    </location>
</feature>
<evidence type="ECO:0000256" key="3">
    <source>
        <dbReference type="ARBA" id="ARBA00022729"/>
    </source>
</evidence>
<keyword evidence="3" id="KW-0732">Signal</keyword>
<accession>W4QXE5</accession>
<dbReference type="AlphaFoldDB" id="W4QXE5"/>
<reference evidence="5 6" key="1">
    <citation type="journal article" date="2014" name="Genome Announc.">
        <title>Draft Genome Sequences of Three Alkaliphilic Bacillus Strains, Bacillus wakoensis JCM 9140T, Bacillus akibai JCM 9157T, and Bacillus hemicellulosilyticus JCM 9152T.</title>
        <authorList>
            <person name="Yuki M."/>
            <person name="Oshima K."/>
            <person name="Suda W."/>
            <person name="Oshida Y."/>
            <person name="Kitamura K."/>
            <person name="Iida T."/>
            <person name="Hattori M."/>
            <person name="Ohkuma M."/>
        </authorList>
    </citation>
    <scope>NUCLEOTIDE SEQUENCE [LARGE SCALE GENOMIC DNA]</scope>
    <source>
        <strain evidence="5 6">JCM 9157</strain>
    </source>
</reference>
<dbReference type="Gene3D" id="3.40.50.2300">
    <property type="match status" value="2"/>
</dbReference>
<dbReference type="InterPro" id="IPR025997">
    <property type="entry name" value="SBP_2_dom"/>
</dbReference>
<dbReference type="Pfam" id="PF13407">
    <property type="entry name" value="Peripla_BP_4"/>
    <property type="match status" value="1"/>
</dbReference>
<dbReference type="InterPro" id="IPR028082">
    <property type="entry name" value="Peripla_BP_I"/>
</dbReference>
<evidence type="ECO:0000313" key="6">
    <source>
        <dbReference type="Proteomes" id="UP000018896"/>
    </source>
</evidence>
<dbReference type="GO" id="GO:0030246">
    <property type="term" value="F:carbohydrate binding"/>
    <property type="evidence" value="ECO:0007669"/>
    <property type="project" value="UniProtKB-ARBA"/>
</dbReference>
<dbReference type="SUPFAM" id="SSF53822">
    <property type="entry name" value="Periplasmic binding protein-like I"/>
    <property type="match status" value="1"/>
</dbReference>
<sequence>MAIISVSFILSIHFFLKTLDLSIPIVAGESENHSKPHFVLIVQELENPYLLELFEGAKNAAELNDVTIELKGTKQTNLDDHMKLIEMAIASKVDGILTQGLSNEFEPVFQKAIDKGIPLILVDSNLENNDFVTYIGTDNYEAGYRMGLMISSEIQEETKVGVLTGSLIPNNLNERVQGFLDAIEVDKRIKVVAIESSNLSKIQGAEKTYQMLRNDPDISILYGTSALDSQGIAEGIRKANLEGEISVYAFDALEDTIELLKKGDIDLLMKQEPYLMGQTGVNLLIDVMNGQKIKKEYHIPPTLLRKVDVEDEFK</sequence>
<dbReference type="eggNOG" id="COG1879">
    <property type="taxonomic scope" value="Bacteria"/>
</dbReference>
<comment type="caution">
    <text evidence="5">The sequence shown here is derived from an EMBL/GenBank/DDBJ whole genome shotgun (WGS) entry which is preliminary data.</text>
</comment>
<evidence type="ECO:0000313" key="5">
    <source>
        <dbReference type="EMBL" id="GAE36771.1"/>
    </source>
</evidence>
<keyword evidence="6" id="KW-1185">Reference proteome</keyword>
<organism evidence="5 6">
    <name type="scientific">Halalkalibacter akibai (strain ATCC 43226 / DSM 21942 / CIP 109018 / JCM 9157 / 1139)</name>
    <name type="common">Bacillus akibai</name>
    <dbReference type="NCBI Taxonomy" id="1236973"/>
    <lineage>
        <taxon>Bacteria</taxon>
        <taxon>Bacillati</taxon>
        <taxon>Bacillota</taxon>
        <taxon>Bacilli</taxon>
        <taxon>Bacillales</taxon>
        <taxon>Bacillaceae</taxon>
        <taxon>Halalkalibacter</taxon>
    </lineage>
</organism>
<evidence type="ECO:0000259" key="4">
    <source>
        <dbReference type="Pfam" id="PF13407"/>
    </source>
</evidence>
<gene>
    <name evidence="5" type="ORF">JCM9157_3989</name>
</gene>
<dbReference type="PANTHER" id="PTHR46847:SF1">
    <property type="entry name" value="D-ALLOSE-BINDING PERIPLASMIC PROTEIN-RELATED"/>
    <property type="match status" value="1"/>
</dbReference>
<dbReference type="PANTHER" id="PTHR46847">
    <property type="entry name" value="D-ALLOSE-BINDING PERIPLASMIC PROTEIN-RELATED"/>
    <property type="match status" value="1"/>
</dbReference>
<evidence type="ECO:0000256" key="1">
    <source>
        <dbReference type="ARBA" id="ARBA00004196"/>
    </source>
</evidence>
<comment type="subcellular location">
    <subcellularLocation>
        <location evidence="1">Cell envelope</location>
    </subcellularLocation>
</comment>
<dbReference type="Proteomes" id="UP000018896">
    <property type="component" value="Unassembled WGS sequence"/>
</dbReference>
<dbReference type="STRING" id="1236973.JCM9157_3989"/>